<protein>
    <submittedName>
        <fullName evidence="4">Alpha/beta hydrolase</fullName>
    </submittedName>
</protein>
<evidence type="ECO:0000313" key="4">
    <source>
        <dbReference type="EMBL" id="MCG6557809.1"/>
    </source>
</evidence>
<dbReference type="SMART" id="SM00862">
    <property type="entry name" value="Trans_reg_C"/>
    <property type="match status" value="1"/>
</dbReference>
<dbReference type="PRINTS" id="PR00111">
    <property type="entry name" value="ABHYDROLASE"/>
</dbReference>
<reference evidence="4" key="1">
    <citation type="submission" date="2022-02" db="EMBL/GenBank/DDBJ databases">
        <title>The genome sequence of Ruegeria sp. 1NDH52C.</title>
        <authorList>
            <person name="Du J."/>
        </authorList>
    </citation>
    <scope>NUCLEOTIDE SEQUENCE</scope>
    <source>
        <strain evidence="4">1NDH52C</strain>
    </source>
</reference>
<dbReference type="PANTHER" id="PTHR43798:SF33">
    <property type="entry name" value="HYDROLASE, PUTATIVE (AFU_ORTHOLOGUE AFUA_2G14860)-RELATED"/>
    <property type="match status" value="1"/>
</dbReference>
<evidence type="ECO:0000256" key="2">
    <source>
        <dbReference type="PROSITE-ProRule" id="PRU01091"/>
    </source>
</evidence>
<accession>A0ABS9NUF6</accession>
<dbReference type="SUPFAM" id="SSF46894">
    <property type="entry name" value="C-terminal effector domain of the bipartite response regulators"/>
    <property type="match status" value="1"/>
</dbReference>
<name>A0ABS9NUF6_9RHOB</name>
<dbReference type="EMBL" id="JAKOEM010000003">
    <property type="protein sequence ID" value="MCG6557809.1"/>
    <property type="molecule type" value="Genomic_DNA"/>
</dbReference>
<keyword evidence="5" id="KW-1185">Reference proteome</keyword>
<dbReference type="InterPro" id="IPR016032">
    <property type="entry name" value="Sig_transdc_resp-reg_C-effctor"/>
</dbReference>
<dbReference type="Gene3D" id="3.40.50.1820">
    <property type="entry name" value="alpha/beta hydrolase"/>
    <property type="match status" value="1"/>
</dbReference>
<organism evidence="4 5">
    <name type="scientific">Ruegeria alba</name>
    <dbReference type="NCBI Taxonomy" id="2916756"/>
    <lineage>
        <taxon>Bacteria</taxon>
        <taxon>Pseudomonadati</taxon>
        <taxon>Pseudomonadota</taxon>
        <taxon>Alphaproteobacteria</taxon>
        <taxon>Rhodobacterales</taxon>
        <taxon>Roseobacteraceae</taxon>
        <taxon>Ruegeria</taxon>
    </lineage>
</organism>
<proteinExistence type="predicted"/>
<keyword evidence="4" id="KW-0378">Hydrolase</keyword>
<dbReference type="Pfam" id="PF00486">
    <property type="entry name" value="Trans_reg_C"/>
    <property type="match status" value="1"/>
</dbReference>
<dbReference type="Proteomes" id="UP001165279">
    <property type="component" value="Unassembled WGS sequence"/>
</dbReference>
<comment type="caution">
    <text evidence="4">The sequence shown here is derived from an EMBL/GenBank/DDBJ whole genome shotgun (WGS) entry which is preliminary data.</text>
</comment>
<dbReference type="Gene3D" id="1.10.10.10">
    <property type="entry name" value="Winged helix-like DNA-binding domain superfamily/Winged helix DNA-binding domain"/>
    <property type="match status" value="1"/>
</dbReference>
<dbReference type="InterPro" id="IPR000073">
    <property type="entry name" value="AB_hydrolase_1"/>
</dbReference>
<dbReference type="CDD" id="cd00383">
    <property type="entry name" value="trans_reg_C"/>
    <property type="match status" value="1"/>
</dbReference>
<dbReference type="InterPro" id="IPR050266">
    <property type="entry name" value="AB_hydrolase_sf"/>
</dbReference>
<evidence type="ECO:0000313" key="5">
    <source>
        <dbReference type="Proteomes" id="UP001165279"/>
    </source>
</evidence>
<dbReference type="SUPFAM" id="SSF53474">
    <property type="entry name" value="alpha/beta-Hydrolases"/>
    <property type="match status" value="1"/>
</dbReference>
<sequence>MRYAFANCLLDTDELTLVRDAEEIAVEPQVFDLLHLLARNPGRLVTRDEILAEVWNGRIVSESAISARIAAARKAVGDDGKAQRIIQTVTRRGLKFVAEVTADTPPALLRPAHMVQRIRYTRTAEGKSLAYAVIGAGPPVVRGGYNTTDLEAEWNTPSERAMFDAIAERHSLLRFDPIGFGRSDRALEEFSFDTLAENLKLAADAAGFERFALYSESGGVLSALRFAVKYPERVSRLAIVGGYAEGRGRRNPDLKADVMHSLVTEGWTAQEISFVSAMMLSYFPEGPLEAIHDMARNMINASSRETMLKVRAAIHDVSLLPLLPQVRCPTLIIHARHDNVHPLSEAQKLAAGIPGAELMVLETANHIPIPGNAVWDEYQSTLLGFLGERERSPAQGVTRPAFP</sequence>
<keyword evidence="1 2" id="KW-0238">DNA-binding</keyword>
<feature type="domain" description="OmpR/PhoB-type" evidence="3">
    <location>
        <begin position="1"/>
        <end position="98"/>
    </location>
</feature>
<dbReference type="InterPro" id="IPR001867">
    <property type="entry name" value="OmpR/PhoB-type_DNA-bd"/>
</dbReference>
<dbReference type="Pfam" id="PF00561">
    <property type="entry name" value="Abhydrolase_1"/>
    <property type="match status" value="1"/>
</dbReference>
<dbReference type="InterPro" id="IPR029058">
    <property type="entry name" value="AB_hydrolase_fold"/>
</dbReference>
<feature type="DNA-binding region" description="OmpR/PhoB-type" evidence="2">
    <location>
        <begin position="1"/>
        <end position="98"/>
    </location>
</feature>
<evidence type="ECO:0000256" key="1">
    <source>
        <dbReference type="ARBA" id="ARBA00023125"/>
    </source>
</evidence>
<dbReference type="InterPro" id="IPR036388">
    <property type="entry name" value="WH-like_DNA-bd_sf"/>
</dbReference>
<gene>
    <name evidence="4" type="ORF">MB818_06340</name>
</gene>
<dbReference type="RefSeq" id="WP_238904458.1">
    <property type="nucleotide sequence ID" value="NZ_JAKOEM010000003.1"/>
</dbReference>
<dbReference type="GO" id="GO:0016787">
    <property type="term" value="F:hydrolase activity"/>
    <property type="evidence" value="ECO:0007669"/>
    <property type="project" value="UniProtKB-KW"/>
</dbReference>
<dbReference type="PROSITE" id="PS51755">
    <property type="entry name" value="OMPR_PHOB"/>
    <property type="match status" value="1"/>
</dbReference>
<dbReference type="PANTHER" id="PTHR43798">
    <property type="entry name" value="MONOACYLGLYCEROL LIPASE"/>
    <property type="match status" value="1"/>
</dbReference>
<evidence type="ECO:0000259" key="3">
    <source>
        <dbReference type="PROSITE" id="PS51755"/>
    </source>
</evidence>